<reference evidence="3 4" key="1">
    <citation type="journal article" date="2014" name="Int. J. Syst. Evol. Microbiol.">
        <title>Methanobacterium paludis sp. nov. and a novel strain of Methanobacterium lacus isolated from northern peatlands.</title>
        <authorList>
            <person name="Cadillo-Quiroz H."/>
            <person name="Brauer S.L."/>
            <person name="Goodson N."/>
            <person name="Yavitt J.B."/>
            <person name="Zinder S.H."/>
        </authorList>
    </citation>
    <scope>NUCLEOTIDE SEQUENCE [LARGE SCALE GENOMIC DNA]</scope>
    <source>
        <strain evidence="4">DSM 25820 / JCM 18151 / SWAN1</strain>
    </source>
</reference>
<dbReference type="SUPFAM" id="SSF111126">
    <property type="entry name" value="Ligand-binding domain in the NO signalling and Golgi transport"/>
    <property type="match status" value="1"/>
</dbReference>
<dbReference type="SUPFAM" id="SSF46785">
    <property type="entry name" value="Winged helix' DNA-binding domain"/>
    <property type="match status" value="1"/>
</dbReference>
<dbReference type="Pfam" id="PF01022">
    <property type="entry name" value="HTH_5"/>
    <property type="match status" value="1"/>
</dbReference>
<feature type="domain" description="HTH arsR-type" evidence="1">
    <location>
        <begin position="29"/>
        <end position="106"/>
    </location>
</feature>
<feature type="domain" description="4-vinyl reductase 4VR" evidence="2">
    <location>
        <begin position="200"/>
        <end position="262"/>
    </location>
</feature>
<keyword evidence="4" id="KW-1185">Reference proteome</keyword>
<evidence type="ECO:0000313" key="3">
    <source>
        <dbReference type="EMBL" id="AEG19358.1"/>
    </source>
</evidence>
<accession>F6D5Y8</accession>
<dbReference type="Pfam" id="PF02830">
    <property type="entry name" value="V4R"/>
    <property type="match status" value="1"/>
</dbReference>
<dbReference type="InterPro" id="IPR036390">
    <property type="entry name" value="WH_DNA-bd_sf"/>
</dbReference>
<dbReference type="AlphaFoldDB" id="F6D5Y8"/>
<dbReference type="InterPro" id="IPR004096">
    <property type="entry name" value="V4R"/>
</dbReference>
<gene>
    <name evidence="3" type="ordered locus">MSWAN_2353</name>
</gene>
<evidence type="ECO:0000259" key="1">
    <source>
        <dbReference type="SMART" id="SM00418"/>
    </source>
</evidence>
<dbReference type="InterPro" id="IPR001845">
    <property type="entry name" value="HTH_ArsR_DNA-bd_dom"/>
</dbReference>
<dbReference type="SMART" id="SM00418">
    <property type="entry name" value="HTH_ARSR"/>
    <property type="match status" value="1"/>
</dbReference>
<sequence length="263" mass="29668">MNHEKNETNARNKTELDKNSQIKIFATNKGLNVIDSPIKAKILSILKDEGLSASKIVSLTGKSKSTISAHLKDLIDAGIVDTKSDPSDGRRKIFYIKSRYLGDLSRVTSFEKEMDNYITTQVTNSDDPFKFFRFIFRTIRVALMEEGVNIDPILYSAGKKVGETFYKKLEDPDINKLTQNLASFWEKNKLGRVEVENLNPITIRAYDCFECEDLPKTGKPACAFDSGILGAIFSAHFGEEMDVEEVKCYAMGDEFCRFVISPE</sequence>
<dbReference type="InterPro" id="IPR024096">
    <property type="entry name" value="NO_sig/Golgi_transp_ligand-bd"/>
</dbReference>
<dbReference type="OrthoDB" id="371687at2157"/>
<organism evidence="3 4">
    <name type="scientific">Methanobacterium paludis (strain DSM 25820 / JCM 18151 / SWAN1)</name>
    <dbReference type="NCBI Taxonomy" id="868131"/>
    <lineage>
        <taxon>Archaea</taxon>
        <taxon>Methanobacteriati</taxon>
        <taxon>Methanobacteriota</taxon>
        <taxon>Methanomada group</taxon>
        <taxon>Methanobacteria</taxon>
        <taxon>Methanobacteriales</taxon>
        <taxon>Methanobacteriaceae</taxon>
        <taxon>Methanobacterium</taxon>
    </lineage>
</organism>
<dbReference type="eggNOG" id="arCOG01680">
    <property type="taxonomic scope" value="Archaea"/>
</dbReference>
<dbReference type="PANTHER" id="PTHR35090:SF2">
    <property type="entry name" value="ARSR FAMILY TRANSCRIPTIONAL REGULATOR"/>
    <property type="match status" value="1"/>
</dbReference>
<dbReference type="GeneID" id="10669882"/>
<dbReference type="STRING" id="868131.MSWAN_2353"/>
<evidence type="ECO:0000259" key="2">
    <source>
        <dbReference type="SMART" id="SM00989"/>
    </source>
</evidence>
<dbReference type="Gene3D" id="1.10.10.10">
    <property type="entry name" value="Winged helix-like DNA-binding domain superfamily/Winged helix DNA-binding domain"/>
    <property type="match status" value="1"/>
</dbReference>
<dbReference type="Gene3D" id="3.30.1380.20">
    <property type="entry name" value="Trafficking protein particle complex subunit 3"/>
    <property type="match status" value="1"/>
</dbReference>
<protein>
    <submittedName>
        <fullName evidence="3">Transcriptional regulator, ArsR family</fullName>
    </submittedName>
</protein>
<evidence type="ECO:0000313" key="4">
    <source>
        <dbReference type="Proteomes" id="UP000009231"/>
    </source>
</evidence>
<dbReference type="InterPro" id="IPR036388">
    <property type="entry name" value="WH-like_DNA-bd_sf"/>
</dbReference>
<dbReference type="Proteomes" id="UP000009231">
    <property type="component" value="Chromosome"/>
</dbReference>
<dbReference type="GO" id="GO:0003700">
    <property type="term" value="F:DNA-binding transcription factor activity"/>
    <property type="evidence" value="ECO:0007669"/>
    <property type="project" value="InterPro"/>
</dbReference>
<dbReference type="InterPro" id="IPR011991">
    <property type="entry name" value="ArsR-like_HTH"/>
</dbReference>
<dbReference type="eggNOG" id="arCOG01688">
    <property type="taxonomic scope" value="Archaea"/>
</dbReference>
<proteinExistence type="predicted"/>
<dbReference type="CDD" id="cd00090">
    <property type="entry name" value="HTH_ARSR"/>
    <property type="match status" value="1"/>
</dbReference>
<dbReference type="EMBL" id="CP002772">
    <property type="protein sequence ID" value="AEG19358.1"/>
    <property type="molecule type" value="Genomic_DNA"/>
</dbReference>
<dbReference type="HOGENOM" id="CLU_1136066_0_0_2"/>
<dbReference type="RefSeq" id="WP_013826857.1">
    <property type="nucleotide sequence ID" value="NC_015574.1"/>
</dbReference>
<name>F6D5Y8_METPW</name>
<dbReference type="SMART" id="SM00989">
    <property type="entry name" value="V4R"/>
    <property type="match status" value="1"/>
</dbReference>
<dbReference type="KEGG" id="mew:MSWAN_2353"/>
<dbReference type="PANTHER" id="PTHR35090">
    <property type="entry name" value="DNA-DIRECTED RNA POLYMERASE SUBUNIT I"/>
    <property type="match status" value="1"/>
</dbReference>